<reference evidence="5" key="1">
    <citation type="journal article" date="2020" name="Stud. Mycol.">
        <title>101 Dothideomycetes genomes: a test case for predicting lifestyles and emergence of pathogens.</title>
        <authorList>
            <person name="Haridas S."/>
            <person name="Albert R."/>
            <person name="Binder M."/>
            <person name="Bloem J."/>
            <person name="Labutti K."/>
            <person name="Salamov A."/>
            <person name="Andreopoulos B."/>
            <person name="Baker S."/>
            <person name="Barry K."/>
            <person name="Bills G."/>
            <person name="Bluhm B."/>
            <person name="Cannon C."/>
            <person name="Castanera R."/>
            <person name="Culley D."/>
            <person name="Daum C."/>
            <person name="Ezra D."/>
            <person name="Gonzalez J."/>
            <person name="Henrissat B."/>
            <person name="Kuo A."/>
            <person name="Liang C."/>
            <person name="Lipzen A."/>
            <person name="Lutzoni F."/>
            <person name="Magnuson J."/>
            <person name="Mondo S."/>
            <person name="Nolan M."/>
            <person name="Ohm R."/>
            <person name="Pangilinan J."/>
            <person name="Park H.-J."/>
            <person name="Ramirez L."/>
            <person name="Alfaro M."/>
            <person name="Sun H."/>
            <person name="Tritt A."/>
            <person name="Yoshinaga Y."/>
            <person name="Zwiers L.-H."/>
            <person name="Turgeon B."/>
            <person name="Goodwin S."/>
            <person name="Spatafora J."/>
            <person name="Crous P."/>
            <person name="Grigoriev I."/>
        </authorList>
    </citation>
    <scope>NUCLEOTIDE SEQUENCE</scope>
    <source>
        <strain evidence="5">CBS 269.34</strain>
    </source>
</reference>
<keyword evidence="3" id="KW-1133">Transmembrane helix</keyword>
<feature type="transmembrane region" description="Helical" evidence="3">
    <location>
        <begin position="273"/>
        <end position="291"/>
    </location>
</feature>
<keyword evidence="3" id="KW-0472">Membrane</keyword>
<evidence type="ECO:0000313" key="5">
    <source>
        <dbReference type="EMBL" id="KAF2498790.1"/>
    </source>
</evidence>
<feature type="region of interest" description="Disordered" evidence="2">
    <location>
        <begin position="347"/>
        <end position="371"/>
    </location>
</feature>
<evidence type="ECO:0000256" key="1">
    <source>
        <dbReference type="SAM" id="Coils"/>
    </source>
</evidence>
<feature type="transmembrane region" description="Helical" evidence="3">
    <location>
        <begin position="215"/>
        <end position="237"/>
    </location>
</feature>
<gene>
    <name evidence="5" type="ORF">BU16DRAFT_536784</name>
</gene>
<feature type="domain" description="DUF6594" evidence="4">
    <location>
        <begin position="26"/>
        <end position="286"/>
    </location>
</feature>
<evidence type="ECO:0000259" key="4">
    <source>
        <dbReference type="Pfam" id="PF20237"/>
    </source>
</evidence>
<dbReference type="InterPro" id="IPR046529">
    <property type="entry name" value="DUF6594"/>
</dbReference>
<name>A0A6A6R4C2_9PEZI</name>
<dbReference type="Proteomes" id="UP000799750">
    <property type="component" value="Unassembled WGS sequence"/>
</dbReference>
<keyword evidence="3" id="KW-0812">Transmembrane</keyword>
<dbReference type="OrthoDB" id="5342093at2759"/>
<dbReference type="AlphaFoldDB" id="A0A6A6R4C2"/>
<dbReference type="PANTHER" id="PTHR34502:SF5">
    <property type="entry name" value="DUF6594 DOMAIN-CONTAINING PROTEIN"/>
    <property type="match status" value="1"/>
</dbReference>
<proteinExistence type="predicted"/>
<evidence type="ECO:0000313" key="6">
    <source>
        <dbReference type="Proteomes" id="UP000799750"/>
    </source>
</evidence>
<keyword evidence="6" id="KW-1185">Reference proteome</keyword>
<sequence length="371" mass="40137">MANAPSGIERIGAASADFAQKHIQGYPDVARFMAITAPQAAHVRSFQSDSMLLILYLQTDIEDLERRLHELQLADSNTSEGKDYAANWIQLRDSKGEQEKLVEKLREKLKTYQKSILLHRAMYPRVVNGSQLRSFQRYFDEKCGRSLVGPDACNWGSTSDHDGIAEDLLALHPDPGQTIISKLVADVLAPMFHQMNPFRPKAADPNGFSIVDGNLLLSLGRLLVLVITVMVNLLCLYSLCHCERVITRFEVAAAWFLGFAGCVGLVIGDPTSLSLITVITGFMAVVAPLIMSGINNGIIKEGGGRSSALPELEVALATASPRFEGNQAAKCGGSLALAEHSWLGSLGPQPSTRSSRHGTPPFIHGGTATMA</sequence>
<dbReference type="EMBL" id="MU004185">
    <property type="protein sequence ID" value="KAF2498790.1"/>
    <property type="molecule type" value="Genomic_DNA"/>
</dbReference>
<protein>
    <recommendedName>
        <fullName evidence="4">DUF6594 domain-containing protein</fullName>
    </recommendedName>
</protein>
<accession>A0A6A6R4C2</accession>
<feature type="coiled-coil region" evidence="1">
    <location>
        <begin position="54"/>
        <end position="115"/>
    </location>
</feature>
<evidence type="ECO:0000256" key="2">
    <source>
        <dbReference type="SAM" id="MobiDB-lite"/>
    </source>
</evidence>
<evidence type="ECO:0000256" key="3">
    <source>
        <dbReference type="SAM" id="Phobius"/>
    </source>
</evidence>
<dbReference type="Pfam" id="PF20237">
    <property type="entry name" value="DUF6594"/>
    <property type="match status" value="1"/>
</dbReference>
<feature type="transmembrane region" description="Helical" evidence="3">
    <location>
        <begin position="249"/>
        <end position="267"/>
    </location>
</feature>
<dbReference type="PANTHER" id="PTHR34502">
    <property type="entry name" value="DUF6594 DOMAIN-CONTAINING PROTEIN-RELATED"/>
    <property type="match status" value="1"/>
</dbReference>
<keyword evidence="1" id="KW-0175">Coiled coil</keyword>
<organism evidence="5 6">
    <name type="scientific">Lophium mytilinum</name>
    <dbReference type="NCBI Taxonomy" id="390894"/>
    <lineage>
        <taxon>Eukaryota</taxon>
        <taxon>Fungi</taxon>
        <taxon>Dikarya</taxon>
        <taxon>Ascomycota</taxon>
        <taxon>Pezizomycotina</taxon>
        <taxon>Dothideomycetes</taxon>
        <taxon>Pleosporomycetidae</taxon>
        <taxon>Mytilinidiales</taxon>
        <taxon>Mytilinidiaceae</taxon>
        <taxon>Lophium</taxon>
    </lineage>
</organism>